<evidence type="ECO:0000313" key="3">
    <source>
        <dbReference type="Proteomes" id="UP000019116"/>
    </source>
</evidence>
<keyword evidence="3" id="KW-1185">Reference proteome</keyword>
<protein>
    <recommendedName>
        <fullName evidence="1">KIB1-4 beta-propeller domain-containing protein</fullName>
    </recommendedName>
</protein>
<feature type="domain" description="KIB1-4 beta-propeller" evidence="1">
    <location>
        <begin position="86"/>
        <end position="336"/>
    </location>
</feature>
<dbReference type="Gramene" id="TraesCAD_scaffold_073493_01G000300.1">
    <property type="protein sequence ID" value="TraesCAD_scaffold_073493_01G000300.1"/>
    <property type="gene ID" value="TraesCAD_scaffold_073493_01G000300"/>
</dbReference>
<proteinExistence type="predicted"/>
<evidence type="ECO:0000313" key="2">
    <source>
        <dbReference type="EnsemblPlants" id="TraesCS2B02G464600.1"/>
    </source>
</evidence>
<dbReference type="Proteomes" id="UP000019116">
    <property type="component" value="Chromosome 2B"/>
</dbReference>
<dbReference type="Gramene" id="TraesCS2B02G464600.1">
    <property type="protein sequence ID" value="TraesCS2B02G464600.1"/>
    <property type="gene ID" value="TraesCS2B02G464600"/>
</dbReference>
<dbReference type="OMA" id="CPMDKFL"/>
<dbReference type="AlphaFoldDB" id="A0A3B6CCD9"/>
<dbReference type="Gramene" id="TraesCS2B03G1176600.1">
    <property type="protein sequence ID" value="TraesCS2B03G1176600.1.CDS"/>
    <property type="gene ID" value="TraesCS2B03G1176600"/>
</dbReference>
<reference evidence="2" key="2">
    <citation type="submission" date="2018-10" db="UniProtKB">
        <authorList>
            <consortium name="EnsemblPlants"/>
        </authorList>
    </citation>
    <scope>IDENTIFICATION</scope>
</reference>
<dbReference type="Pfam" id="PF03478">
    <property type="entry name" value="Beta-prop_KIB1-4"/>
    <property type="match status" value="1"/>
</dbReference>
<evidence type="ECO:0000259" key="1">
    <source>
        <dbReference type="Pfam" id="PF03478"/>
    </source>
</evidence>
<sequence length="415" mass="46162">MTADTSDYESPWACLLQPDVVRLIGWRVLASDLLDYVRFRATCQHWRSSTVSPRGSGIVDPLFHPRRWMLLPQGHGLHPGNGVLRFFNLSRGIFVRTRLPLLTDHRVLDSLDGVLLLQHNRDDDVPIRVLNPLTGDTAELPARTPSVEIYFDSLINNQEHAASLSVSADGVAMVAVALFSLSTIIFATTRDRRWSVATWNPRYMGVPSVSFQGKIYALRSSAEVGTYKRTVQIFQIEPQLMRIGPSYPKLIASCTIGGIDDSFDLVECDSEILLIHTKYSATSPEFLVYKLADLILGKLVPVTSIGGNVLFVDVARRQSVSSRAMLGNGITGDAVVYLVPSYGRPQQYQIGSGTWSDVAGDVSDEVKRRSDIYRSDEMATWGVNYRFHPVREKAEELGSMTDFLGFISVPCGWCD</sequence>
<dbReference type="EnsemblPlants" id="TraesCS2B02G464600.1">
    <property type="protein sequence ID" value="TraesCS2B02G464600.1"/>
    <property type="gene ID" value="TraesCS2B02G464600"/>
</dbReference>
<accession>A0A3B6CCD9</accession>
<dbReference type="OrthoDB" id="677464at2759"/>
<organism evidence="2">
    <name type="scientific">Triticum aestivum</name>
    <name type="common">Wheat</name>
    <dbReference type="NCBI Taxonomy" id="4565"/>
    <lineage>
        <taxon>Eukaryota</taxon>
        <taxon>Viridiplantae</taxon>
        <taxon>Streptophyta</taxon>
        <taxon>Embryophyta</taxon>
        <taxon>Tracheophyta</taxon>
        <taxon>Spermatophyta</taxon>
        <taxon>Magnoliopsida</taxon>
        <taxon>Liliopsida</taxon>
        <taxon>Poales</taxon>
        <taxon>Poaceae</taxon>
        <taxon>BOP clade</taxon>
        <taxon>Pooideae</taxon>
        <taxon>Triticodae</taxon>
        <taxon>Triticeae</taxon>
        <taxon>Triticinae</taxon>
        <taxon>Triticum</taxon>
    </lineage>
</organism>
<dbReference type="PANTHER" id="PTHR33165:SF50">
    <property type="entry name" value="F-BOX DOMAIN-CONTAINING PROTEIN"/>
    <property type="match status" value="1"/>
</dbReference>
<dbReference type="PANTHER" id="PTHR33165">
    <property type="entry name" value="F-BOX DOMAIN CONTAINING PROTEIN-LIKE-RELATED"/>
    <property type="match status" value="1"/>
</dbReference>
<dbReference type="InterPro" id="IPR005174">
    <property type="entry name" value="KIB1-4_b-propeller"/>
</dbReference>
<reference evidence="2" key="1">
    <citation type="submission" date="2018-08" db="EMBL/GenBank/DDBJ databases">
        <authorList>
            <person name="Rossello M."/>
        </authorList>
    </citation>
    <scope>NUCLEOTIDE SEQUENCE [LARGE SCALE GENOMIC DNA]</scope>
    <source>
        <strain evidence="2">cv. Chinese Spring</strain>
    </source>
</reference>
<name>A0A3B6CCD9_WHEAT</name>